<accession>A0ABU7MS20</accession>
<dbReference type="Pfam" id="PF10821">
    <property type="entry name" value="DUF2567"/>
    <property type="match status" value="1"/>
</dbReference>
<reference evidence="2 3" key="1">
    <citation type="submission" date="2024-01" db="EMBL/GenBank/DDBJ databases">
        <title>Draft genome sequence of Gordonia sp. PKS22-38.</title>
        <authorList>
            <person name="Suphannarot A."/>
            <person name="Mingma R."/>
        </authorList>
    </citation>
    <scope>NUCLEOTIDE SEQUENCE [LARGE SCALE GENOMIC DNA]</scope>
    <source>
        <strain evidence="2 3">PKS22-38</strain>
    </source>
</reference>
<gene>
    <name evidence="2" type="ORF">V1Y59_08585</name>
</gene>
<keyword evidence="3" id="KW-1185">Reference proteome</keyword>
<sequence length="211" mass="21425">MTDPAPSAPVIPEESPAATLRRHSADRPIAALAAVAGAIVLLGVVVGVLWAVVTPALTGRVVSADSAIVPATAFGSEFAAVGTFALLLFGYGIIAVLIGWIACRAWRGPVGFVVVAAATVAGSIVAAVVGTWVVDWRFEDPRAMPVGSTFYVVPDLWLDGAVRGGFGGSWVLFVCAPLAAALFYLGAALASRTADLGVGDLDEMHEPAAAG</sequence>
<feature type="transmembrane region" description="Helical" evidence="1">
    <location>
        <begin position="29"/>
        <end position="53"/>
    </location>
</feature>
<keyword evidence="1" id="KW-0812">Transmembrane</keyword>
<protein>
    <submittedName>
        <fullName evidence="2">DUF2567 domain-containing protein</fullName>
    </submittedName>
</protein>
<dbReference type="EMBL" id="JAZDUE010000006">
    <property type="protein sequence ID" value="MEE4023130.1"/>
    <property type="molecule type" value="Genomic_DNA"/>
</dbReference>
<comment type="caution">
    <text evidence="2">The sequence shown here is derived from an EMBL/GenBank/DDBJ whole genome shotgun (WGS) entry which is preliminary data.</text>
</comment>
<evidence type="ECO:0000256" key="1">
    <source>
        <dbReference type="SAM" id="Phobius"/>
    </source>
</evidence>
<dbReference type="InterPro" id="IPR021213">
    <property type="entry name" value="DUF2567"/>
</dbReference>
<dbReference type="Proteomes" id="UP001335729">
    <property type="component" value="Unassembled WGS sequence"/>
</dbReference>
<evidence type="ECO:0000313" key="3">
    <source>
        <dbReference type="Proteomes" id="UP001335729"/>
    </source>
</evidence>
<keyword evidence="1" id="KW-0472">Membrane</keyword>
<name>A0ABU7MS20_9ACTN</name>
<organism evidence="2 3">
    <name type="scientific">Gordonia prachuapensis</name>
    <dbReference type="NCBI Taxonomy" id="3115651"/>
    <lineage>
        <taxon>Bacteria</taxon>
        <taxon>Bacillati</taxon>
        <taxon>Actinomycetota</taxon>
        <taxon>Actinomycetes</taxon>
        <taxon>Mycobacteriales</taxon>
        <taxon>Gordoniaceae</taxon>
        <taxon>Gordonia</taxon>
    </lineage>
</organism>
<evidence type="ECO:0000313" key="2">
    <source>
        <dbReference type="EMBL" id="MEE4023130.1"/>
    </source>
</evidence>
<feature type="transmembrane region" description="Helical" evidence="1">
    <location>
        <begin position="170"/>
        <end position="190"/>
    </location>
</feature>
<feature type="transmembrane region" description="Helical" evidence="1">
    <location>
        <begin position="78"/>
        <end position="103"/>
    </location>
</feature>
<proteinExistence type="predicted"/>
<dbReference type="RefSeq" id="WP_330504410.1">
    <property type="nucleotide sequence ID" value="NZ_JAZDUE010000006.1"/>
</dbReference>
<feature type="transmembrane region" description="Helical" evidence="1">
    <location>
        <begin position="110"/>
        <end position="134"/>
    </location>
</feature>
<keyword evidence="1" id="KW-1133">Transmembrane helix</keyword>